<evidence type="ECO:0000256" key="51">
    <source>
        <dbReference type="ARBA" id="ARBA00049474"/>
    </source>
</evidence>
<dbReference type="Proteomes" id="UP000593567">
    <property type="component" value="Unassembled WGS sequence"/>
</dbReference>
<keyword evidence="30" id="KW-0395">Inflammatory response</keyword>
<evidence type="ECO:0000256" key="28">
    <source>
        <dbReference type="ARBA" id="ARBA00023145"/>
    </source>
</evidence>
<comment type="catalytic activity">
    <reaction evidence="36">
        <text>S-(1-hydroxy-2-oxopropyl)-L-cysteinyl-[protein] + H2O = lactate + L-cysteinyl-[protein] + H(+)</text>
        <dbReference type="Rhea" id="RHEA:49556"/>
        <dbReference type="Rhea" id="RHEA-COMP:10131"/>
        <dbReference type="Rhea" id="RHEA-COMP:12430"/>
        <dbReference type="ChEBI" id="CHEBI:15377"/>
        <dbReference type="ChEBI" id="CHEBI:15378"/>
        <dbReference type="ChEBI" id="CHEBI:24996"/>
        <dbReference type="ChEBI" id="CHEBI:29950"/>
        <dbReference type="ChEBI" id="CHEBI:131710"/>
        <dbReference type="EC" id="3.5.1.124"/>
    </reaction>
</comment>
<evidence type="ECO:0000256" key="22">
    <source>
        <dbReference type="ARBA" id="ARBA00023008"/>
    </source>
</evidence>
<dbReference type="GO" id="GO:0008233">
    <property type="term" value="F:peptidase activity"/>
    <property type="evidence" value="ECO:0007669"/>
    <property type="project" value="UniProtKB-KW"/>
</dbReference>
<comment type="catalytic activity">
    <reaction evidence="47">
        <text>N(2)-(1-hydroxy-2-oxoethyl)-dGTP + H2O = dGTP + glycolate + H(+)</text>
        <dbReference type="Rhea" id="RHEA:57248"/>
        <dbReference type="ChEBI" id="CHEBI:15377"/>
        <dbReference type="ChEBI" id="CHEBI:15378"/>
        <dbReference type="ChEBI" id="CHEBI:29805"/>
        <dbReference type="ChEBI" id="CHEBI:61429"/>
        <dbReference type="ChEBI" id="CHEBI:141572"/>
    </reaction>
</comment>
<evidence type="ECO:0000256" key="8">
    <source>
        <dbReference type="ARBA" id="ARBA00004496"/>
    </source>
</evidence>
<dbReference type="InterPro" id="IPR029062">
    <property type="entry name" value="Class_I_gatase-like"/>
</dbReference>
<dbReference type="GO" id="GO:0003723">
    <property type="term" value="F:RNA binding"/>
    <property type="evidence" value="ECO:0007669"/>
    <property type="project" value="UniProtKB-KW"/>
</dbReference>
<comment type="catalytic activity">
    <reaction evidence="44">
        <text>N(omega)-(1-hydroxy-2-oxopropyl)-L-arginyl-[protein] + H2O = lactate + L-arginyl-[protein] + H(+)</text>
        <dbReference type="Rhea" id="RHEA:49548"/>
        <dbReference type="Rhea" id="RHEA-COMP:10532"/>
        <dbReference type="Rhea" id="RHEA-COMP:12428"/>
        <dbReference type="ChEBI" id="CHEBI:15377"/>
        <dbReference type="ChEBI" id="CHEBI:15378"/>
        <dbReference type="ChEBI" id="CHEBI:24996"/>
        <dbReference type="ChEBI" id="CHEBI:29965"/>
        <dbReference type="ChEBI" id="CHEBI:131708"/>
        <dbReference type="EC" id="3.5.1.124"/>
    </reaction>
</comment>
<keyword evidence="28" id="KW-0865">Zymogen</keyword>
<keyword evidence="25" id="KW-0496">Mitochondrion</keyword>
<keyword evidence="29" id="KW-0143">Chaperone</keyword>
<evidence type="ECO:0000256" key="48">
    <source>
        <dbReference type="ARBA" id="ARBA00049200"/>
    </source>
</evidence>
<evidence type="ECO:0000256" key="43">
    <source>
        <dbReference type="ARBA" id="ARBA00048786"/>
    </source>
</evidence>
<comment type="catalytic activity">
    <reaction evidence="51">
        <text>N(6)-(1-hydroxy-2-oxoethyl)-L-lysyl-[protein] + H2O = glycolate + L-lysyl-[protein] + H(+)</text>
        <dbReference type="Rhea" id="RHEA:57192"/>
        <dbReference type="Rhea" id="RHEA-COMP:9752"/>
        <dbReference type="Rhea" id="RHEA-COMP:14845"/>
        <dbReference type="ChEBI" id="CHEBI:15377"/>
        <dbReference type="ChEBI" id="CHEBI:15378"/>
        <dbReference type="ChEBI" id="CHEBI:29805"/>
        <dbReference type="ChEBI" id="CHEBI:29969"/>
        <dbReference type="ChEBI" id="CHEBI:141554"/>
        <dbReference type="EC" id="3.5.1.124"/>
    </reaction>
</comment>
<evidence type="ECO:0000256" key="12">
    <source>
        <dbReference type="ARBA" id="ARBA00022490"/>
    </source>
</evidence>
<comment type="catalytic activity">
    <reaction evidence="43">
        <text>N(2)-(1-hydroxy-2-oxopropyl)-dGTP + H2O = lactate + dGTP + H(+)</text>
        <dbReference type="Rhea" id="RHEA:57244"/>
        <dbReference type="ChEBI" id="CHEBI:15377"/>
        <dbReference type="ChEBI" id="CHEBI:15378"/>
        <dbReference type="ChEBI" id="CHEBI:24996"/>
        <dbReference type="ChEBI" id="CHEBI:61429"/>
        <dbReference type="ChEBI" id="CHEBI:141569"/>
    </reaction>
</comment>
<evidence type="ECO:0000256" key="38">
    <source>
        <dbReference type="ARBA" id="ARBA00048223"/>
    </source>
</evidence>
<dbReference type="GO" id="GO:1903189">
    <property type="term" value="P:glyoxal metabolic process"/>
    <property type="evidence" value="ECO:0007669"/>
    <property type="project" value="TreeGrafter"/>
</dbReference>
<evidence type="ECO:0000256" key="33">
    <source>
        <dbReference type="ARBA" id="ARBA00023288"/>
    </source>
</evidence>
<sequence length="214" mass="22772">MQLEARAKSAALKHKLESSKSTHALEMQATQLAMVIEQSKIQAVLMPLKSETLLYYIKVTLAGLNGAAPVKCSRDVVLLPDAALADVAEEKYDLIVVPGGNSTSVKQLAESSLVGKMLKSQDESSLLIGAICAGPKSFIPHKIGLGKVVTSYPLFKQDMEAAGYKYSEERLCIDGNIITSRGPGTALEFALACASATLGKDFKAEHGAAMLINF</sequence>
<dbReference type="EC" id="3.5.1.124" evidence="10"/>
<keyword evidence="23" id="KW-0346">Stress response</keyword>
<comment type="catalytic activity">
    <reaction evidence="42">
        <text>N(omega)-(1-hydroxy-2-oxoethyl)-L-arginyl-[protein] + H2O = L-arginyl-[protein] + glycolate + H(+)</text>
        <dbReference type="Rhea" id="RHEA:57188"/>
        <dbReference type="Rhea" id="RHEA-COMP:10532"/>
        <dbReference type="Rhea" id="RHEA-COMP:14844"/>
        <dbReference type="ChEBI" id="CHEBI:15377"/>
        <dbReference type="ChEBI" id="CHEBI:15378"/>
        <dbReference type="ChEBI" id="CHEBI:29805"/>
        <dbReference type="ChEBI" id="CHEBI:29965"/>
        <dbReference type="ChEBI" id="CHEBI:141553"/>
        <dbReference type="EC" id="3.5.1.124"/>
    </reaction>
</comment>
<evidence type="ECO:0000256" key="2">
    <source>
        <dbReference type="ARBA" id="ARBA00000739"/>
    </source>
</evidence>
<evidence type="ECO:0000256" key="29">
    <source>
        <dbReference type="ARBA" id="ARBA00023186"/>
    </source>
</evidence>
<dbReference type="PANTHER" id="PTHR48094">
    <property type="entry name" value="PROTEIN/NUCLEIC ACID DEGLYCASE DJ-1-RELATED"/>
    <property type="match status" value="1"/>
</dbReference>
<evidence type="ECO:0000256" key="37">
    <source>
        <dbReference type="ARBA" id="ARBA00047824"/>
    </source>
</evidence>
<feature type="domain" description="DJ-1/PfpI" evidence="52">
    <location>
        <begin position="57"/>
        <end position="194"/>
    </location>
</feature>
<reference evidence="53" key="1">
    <citation type="submission" date="2020-06" db="EMBL/GenBank/DDBJ databases">
        <title>Draft genome of Bugula neritina, a colonial animal packing powerful symbionts and potential medicines.</title>
        <authorList>
            <person name="Rayko M."/>
        </authorList>
    </citation>
    <scope>NUCLEOTIDE SEQUENCE [LARGE SCALE GENOMIC DNA]</scope>
    <source>
        <strain evidence="53">Kwan_BN1</strain>
    </source>
</reference>
<comment type="catalytic activity">
    <reaction evidence="40">
        <text>an N(2)-(1-hydroxy-2-oxopropyl)-2'-deoxyguanosine in DNA + H2O = a 2'-deoxyguanosine in DNA + lactate + H(+)</text>
        <dbReference type="Rhea" id="RHEA:57300"/>
        <dbReference type="Rhea" id="RHEA-COMP:11367"/>
        <dbReference type="Rhea" id="RHEA-COMP:14856"/>
        <dbReference type="ChEBI" id="CHEBI:15377"/>
        <dbReference type="ChEBI" id="CHEBI:15378"/>
        <dbReference type="ChEBI" id="CHEBI:24996"/>
        <dbReference type="ChEBI" id="CHEBI:85445"/>
        <dbReference type="ChEBI" id="CHEBI:141578"/>
    </reaction>
</comment>
<proteinExistence type="inferred from homology"/>
<comment type="catalytic activity">
    <reaction evidence="2">
        <text>an N(2)-(1-hydroxy-2-oxoethyl)-guanosine in RNA + H2O = a guanosine in RNA + glycolate + H(+)</text>
        <dbReference type="Rhea" id="RHEA:57292"/>
        <dbReference type="Rhea" id="RHEA-COMP:14855"/>
        <dbReference type="Rhea" id="RHEA-COMP:14859"/>
        <dbReference type="ChEBI" id="CHEBI:15377"/>
        <dbReference type="ChEBI" id="CHEBI:15378"/>
        <dbReference type="ChEBI" id="CHEBI:29805"/>
        <dbReference type="ChEBI" id="CHEBI:74269"/>
        <dbReference type="ChEBI" id="CHEBI:141581"/>
    </reaction>
</comment>
<keyword evidence="11" id="KW-1003">Cell membrane</keyword>
<dbReference type="EMBL" id="VXIV02000212">
    <property type="protein sequence ID" value="KAF6039782.1"/>
    <property type="molecule type" value="Genomic_DNA"/>
</dbReference>
<evidence type="ECO:0000256" key="9">
    <source>
        <dbReference type="ARBA" id="ARBA00008542"/>
    </source>
</evidence>
<dbReference type="GO" id="GO:0007338">
    <property type="term" value="P:single fertilization"/>
    <property type="evidence" value="ECO:0007669"/>
    <property type="project" value="UniProtKB-KW"/>
</dbReference>
<keyword evidence="32" id="KW-0278">Fertilization</keyword>
<keyword evidence="16" id="KW-0378">Hydrolase</keyword>
<evidence type="ECO:0000256" key="42">
    <source>
        <dbReference type="ARBA" id="ARBA00048622"/>
    </source>
</evidence>
<keyword evidence="18" id="KW-0832">Ubl conjugation</keyword>
<comment type="catalytic activity">
    <reaction evidence="39">
        <text>an N(2)-(1-hydroxy-2-oxopropyl)-guanosine in RNA + H2O = a guanosine in RNA + lactate + H(+)</text>
        <dbReference type="Rhea" id="RHEA:57288"/>
        <dbReference type="Rhea" id="RHEA-COMP:14855"/>
        <dbReference type="Rhea" id="RHEA-COMP:14858"/>
        <dbReference type="ChEBI" id="CHEBI:15377"/>
        <dbReference type="ChEBI" id="CHEBI:15378"/>
        <dbReference type="ChEBI" id="CHEBI:24996"/>
        <dbReference type="ChEBI" id="CHEBI:74269"/>
        <dbReference type="ChEBI" id="CHEBI:141580"/>
    </reaction>
</comment>
<comment type="catalytic activity">
    <reaction evidence="49">
        <text>N(2)-(1-hydroxy-2-oxoethyl)-GTP + H2O = glycolate + GTP + H(+)</text>
        <dbReference type="Rhea" id="RHEA:57252"/>
        <dbReference type="ChEBI" id="CHEBI:15377"/>
        <dbReference type="ChEBI" id="CHEBI:15378"/>
        <dbReference type="ChEBI" id="CHEBI:29805"/>
        <dbReference type="ChEBI" id="CHEBI:37565"/>
        <dbReference type="ChEBI" id="CHEBI:141571"/>
    </reaction>
</comment>
<evidence type="ECO:0000256" key="31">
    <source>
        <dbReference type="ARBA" id="ARBA00023242"/>
    </source>
</evidence>
<accession>A0A7J7KNQ0</accession>
<keyword evidence="15" id="KW-0645">Protease</keyword>
<dbReference type="GO" id="GO:0005634">
    <property type="term" value="C:nucleus"/>
    <property type="evidence" value="ECO:0007669"/>
    <property type="project" value="UniProtKB-SubCell"/>
</dbReference>
<dbReference type="GO" id="GO:0005739">
    <property type="term" value="C:mitochondrion"/>
    <property type="evidence" value="ECO:0007669"/>
    <property type="project" value="UniProtKB-SubCell"/>
</dbReference>
<evidence type="ECO:0000256" key="7">
    <source>
        <dbReference type="ARBA" id="ARBA00004285"/>
    </source>
</evidence>
<protein>
    <recommendedName>
        <fullName evidence="10">protein deglycase</fullName>
        <ecNumber evidence="10">3.5.1.124</ecNumber>
    </recommendedName>
    <alternativeName>
        <fullName evidence="34">Maillard deglycase</fullName>
    </alternativeName>
    <alternativeName>
        <fullName evidence="35">Parkinsonism-associated deglycase</fullName>
    </alternativeName>
</protein>
<evidence type="ECO:0000256" key="11">
    <source>
        <dbReference type="ARBA" id="ARBA00022475"/>
    </source>
</evidence>
<keyword evidence="27" id="KW-0564">Palmitate</keyword>
<dbReference type="CDD" id="cd03135">
    <property type="entry name" value="GATase1_DJ-1"/>
    <property type="match status" value="1"/>
</dbReference>
<gene>
    <name evidence="53" type="ORF">EB796_001934</name>
</gene>
<evidence type="ECO:0000256" key="13">
    <source>
        <dbReference type="ARBA" id="ARBA00022499"/>
    </source>
</evidence>
<keyword evidence="26" id="KW-0472">Membrane</keyword>
<evidence type="ECO:0000256" key="50">
    <source>
        <dbReference type="ARBA" id="ARBA00049281"/>
    </source>
</evidence>
<comment type="catalytic activity">
    <reaction evidence="41">
        <text>N(6)-(1-hydroxy-2-oxopropyl)-L-lysyl-[protein] + H2O = lactate + L-lysyl-[protein] + H(+)</text>
        <dbReference type="Rhea" id="RHEA:49552"/>
        <dbReference type="Rhea" id="RHEA-COMP:9752"/>
        <dbReference type="Rhea" id="RHEA-COMP:12429"/>
        <dbReference type="ChEBI" id="CHEBI:15377"/>
        <dbReference type="ChEBI" id="CHEBI:15378"/>
        <dbReference type="ChEBI" id="CHEBI:24996"/>
        <dbReference type="ChEBI" id="CHEBI:29969"/>
        <dbReference type="ChEBI" id="CHEBI:131709"/>
        <dbReference type="EC" id="3.5.1.124"/>
    </reaction>
</comment>
<evidence type="ECO:0000256" key="5">
    <source>
        <dbReference type="ARBA" id="ARBA00004193"/>
    </source>
</evidence>
<dbReference type="InterPro" id="IPR050325">
    <property type="entry name" value="Prot/Nucl_acid_deglycase"/>
</dbReference>
<evidence type="ECO:0000256" key="40">
    <source>
        <dbReference type="ARBA" id="ARBA00048443"/>
    </source>
</evidence>
<evidence type="ECO:0000256" key="23">
    <source>
        <dbReference type="ARBA" id="ARBA00023016"/>
    </source>
</evidence>
<keyword evidence="20" id="KW-0007">Acetylation</keyword>
<evidence type="ECO:0000256" key="26">
    <source>
        <dbReference type="ARBA" id="ARBA00023136"/>
    </source>
</evidence>
<dbReference type="GO" id="GO:0006979">
    <property type="term" value="P:response to oxidative stress"/>
    <property type="evidence" value="ECO:0007669"/>
    <property type="project" value="TreeGrafter"/>
</dbReference>
<keyword evidence="21" id="KW-0072">Autophagy</keyword>
<evidence type="ECO:0000256" key="39">
    <source>
        <dbReference type="ARBA" id="ARBA00048384"/>
    </source>
</evidence>
<comment type="catalytic activity">
    <reaction evidence="45">
        <text>S-(1-hydroxy-2-oxoethyl)-L-cysteinyl-[protein] + H2O = glycolate + L-cysteinyl-[protein] + H(+)</text>
        <dbReference type="Rhea" id="RHEA:57196"/>
        <dbReference type="Rhea" id="RHEA-COMP:10131"/>
        <dbReference type="Rhea" id="RHEA-COMP:14846"/>
        <dbReference type="ChEBI" id="CHEBI:15377"/>
        <dbReference type="ChEBI" id="CHEBI:15378"/>
        <dbReference type="ChEBI" id="CHEBI:29805"/>
        <dbReference type="ChEBI" id="CHEBI:29950"/>
        <dbReference type="ChEBI" id="CHEBI:141555"/>
        <dbReference type="EC" id="3.5.1.124"/>
    </reaction>
</comment>
<dbReference type="GO" id="GO:0006914">
    <property type="term" value="P:autophagy"/>
    <property type="evidence" value="ECO:0007669"/>
    <property type="project" value="UniProtKB-KW"/>
</dbReference>
<evidence type="ECO:0000256" key="24">
    <source>
        <dbReference type="ARBA" id="ARBA00023097"/>
    </source>
</evidence>
<dbReference type="FunFam" id="3.40.50.880:FF:000057">
    <property type="entry name" value="Protein/nucleic acid deglycase DJ-1"/>
    <property type="match status" value="1"/>
</dbReference>
<dbReference type="InterPro" id="IPR002818">
    <property type="entry name" value="DJ-1/PfpI"/>
</dbReference>
<dbReference type="GO" id="GO:0005783">
    <property type="term" value="C:endoplasmic reticulum"/>
    <property type="evidence" value="ECO:0007669"/>
    <property type="project" value="UniProtKB-SubCell"/>
</dbReference>
<evidence type="ECO:0000256" key="18">
    <source>
        <dbReference type="ARBA" id="ARBA00022843"/>
    </source>
</evidence>
<evidence type="ECO:0000256" key="10">
    <source>
        <dbReference type="ARBA" id="ARBA00012719"/>
    </source>
</evidence>
<keyword evidence="13" id="KW-1017">Isopeptide bond</keyword>
<evidence type="ECO:0000256" key="6">
    <source>
        <dbReference type="ARBA" id="ARBA00004240"/>
    </source>
</evidence>
<comment type="catalytic activity">
    <reaction evidence="48">
        <text>N(2)-(1-hydroxy-2-oxopropyl)-GTP + H2O = lactate + GTP + H(+)</text>
        <dbReference type="Rhea" id="RHEA:57256"/>
        <dbReference type="ChEBI" id="CHEBI:15377"/>
        <dbReference type="ChEBI" id="CHEBI:15378"/>
        <dbReference type="ChEBI" id="CHEBI:24996"/>
        <dbReference type="ChEBI" id="CHEBI:37565"/>
        <dbReference type="ChEBI" id="CHEBI:141570"/>
    </reaction>
</comment>
<dbReference type="PANTHER" id="PTHR48094:SF12">
    <property type="entry name" value="PARKINSON DISEASE PROTEIN 7 HOMOLOG"/>
    <property type="match status" value="1"/>
</dbReference>
<dbReference type="NCBIfam" id="TIGR01383">
    <property type="entry name" value="not_thiJ"/>
    <property type="match status" value="1"/>
</dbReference>
<comment type="catalytic activity">
    <reaction evidence="46">
        <text>N(2)-(1-hydroxy-2-oxopropyl)-GDP + H2O = lactate + GDP + H(+)</text>
        <dbReference type="Rhea" id="RHEA:57260"/>
        <dbReference type="ChEBI" id="CHEBI:15377"/>
        <dbReference type="ChEBI" id="CHEBI:15378"/>
        <dbReference type="ChEBI" id="CHEBI:24996"/>
        <dbReference type="ChEBI" id="CHEBI:58189"/>
        <dbReference type="ChEBI" id="CHEBI:141573"/>
    </reaction>
</comment>
<organism evidence="53 54">
    <name type="scientific">Bugula neritina</name>
    <name type="common">Brown bryozoan</name>
    <name type="synonym">Sertularia neritina</name>
    <dbReference type="NCBI Taxonomy" id="10212"/>
    <lineage>
        <taxon>Eukaryota</taxon>
        <taxon>Metazoa</taxon>
        <taxon>Spiralia</taxon>
        <taxon>Lophotrochozoa</taxon>
        <taxon>Bryozoa</taxon>
        <taxon>Gymnolaemata</taxon>
        <taxon>Cheilostomatida</taxon>
        <taxon>Flustrina</taxon>
        <taxon>Buguloidea</taxon>
        <taxon>Bugulidae</taxon>
        <taxon>Bugula</taxon>
    </lineage>
</organism>
<dbReference type="GO" id="GO:0005886">
    <property type="term" value="C:plasma membrane"/>
    <property type="evidence" value="ECO:0007669"/>
    <property type="project" value="UniProtKB-SubCell"/>
</dbReference>
<comment type="caution">
    <text evidence="53">The sequence shown here is derived from an EMBL/GenBank/DDBJ whole genome shotgun (WGS) entry which is preliminary data.</text>
</comment>
<evidence type="ECO:0000256" key="19">
    <source>
        <dbReference type="ARBA" id="ARBA00022884"/>
    </source>
</evidence>
<keyword evidence="33" id="KW-0449">Lipoprotein</keyword>
<evidence type="ECO:0000256" key="34">
    <source>
        <dbReference type="ARBA" id="ARBA00030958"/>
    </source>
</evidence>
<dbReference type="AlphaFoldDB" id="A0A7J7KNQ0"/>
<evidence type="ECO:0000256" key="47">
    <source>
        <dbReference type="ARBA" id="ARBA00049074"/>
    </source>
</evidence>
<comment type="catalytic activity">
    <reaction evidence="50">
        <text>N(2)-(1-hydroxy-2-oxopropyl)-GMP + H2O = lactate + GMP + H(+)</text>
        <dbReference type="Rhea" id="RHEA:57268"/>
        <dbReference type="ChEBI" id="CHEBI:15377"/>
        <dbReference type="ChEBI" id="CHEBI:15378"/>
        <dbReference type="ChEBI" id="CHEBI:24996"/>
        <dbReference type="ChEBI" id="CHEBI:58115"/>
        <dbReference type="ChEBI" id="CHEBI:141575"/>
    </reaction>
</comment>
<dbReference type="OrthoDB" id="543156at2759"/>
<keyword evidence="24" id="KW-0558">Oxidation</keyword>
<evidence type="ECO:0000256" key="15">
    <source>
        <dbReference type="ARBA" id="ARBA00022670"/>
    </source>
</evidence>
<evidence type="ECO:0000256" key="32">
    <source>
        <dbReference type="ARBA" id="ARBA00023279"/>
    </source>
</evidence>
<keyword evidence="17" id="KW-0256">Endoplasmic reticulum</keyword>
<dbReference type="GO" id="GO:0045121">
    <property type="term" value="C:membrane raft"/>
    <property type="evidence" value="ECO:0007669"/>
    <property type="project" value="UniProtKB-SubCell"/>
</dbReference>
<evidence type="ECO:0000256" key="21">
    <source>
        <dbReference type="ARBA" id="ARBA00023006"/>
    </source>
</evidence>
<keyword evidence="14" id="KW-0597">Phosphoprotein</keyword>
<keyword evidence="22" id="KW-0186">Copper</keyword>
<evidence type="ECO:0000256" key="46">
    <source>
        <dbReference type="ARBA" id="ARBA00048993"/>
    </source>
</evidence>
<evidence type="ECO:0000256" key="41">
    <source>
        <dbReference type="ARBA" id="ARBA00048587"/>
    </source>
</evidence>
<evidence type="ECO:0000256" key="30">
    <source>
        <dbReference type="ARBA" id="ARBA00023198"/>
    </source>
</evidence>
<dbReference type="InterPro" id="IPR006287">
    <property type="entry name" value="DJ-1"/>
</dbReference>
<evidence type="ECO:0000256" key="44">
    <source>
        <dbReference type="ARBA" id="ARBA00048884"/>
    </source>
</evidence>
<comment type="catalytic activity">
    <reaction evidence="37">
        <text>N(2)-(1-hydroxy-2-oxoethyl)-GDP + H2O = glycolate + GDP + H(+)</text>
        <dbReference type="Rhea" id="RHEA:57264"/>
        <dbReference type="ChEBI" id="CHEBI:15377"/>
        <dbReference type="ChEBI" id="CHEBI:15378"/>
        <dbReference type="ChEBI" id="CHEBI:29805"/>
        <dbReference type="ChEBI" id="CHEBI:58189"/>
        <dbReference type="ChEBI" id="CHEBI:141574"/>
    </reaction>
</comment>
<keyword evidence="31" id="KW-0539">Nucleus</keyword>
<evidence type="ECO:0000313" key="53">
    <source>
        <dbReference type="EMBL" id="KAF6039782.1"/>
    </source>
</evidence>
<evidence type="ECO:0000256" key="14">
    <source>
        <dbReference type="ARBA" id="ARBA00022553"/>
    </source>
</evidence>
<keyword evidence="19" id="KW-0694">RNA-binding</keyword>
<evidence type="ECO:0000256" key="20">
    <source>
        <dbReference type="ARBA" id="ARBA00022990"/>
    </source>
</evidence>
<dbReference type="Pfam" id="PF01965">
    <property type="entry name" value="DJ-1_PfpI"/>
    <property type="match status" value="1"/>
</dbReference>
<evidence type="ECO:0000256" key="35">
    <source>
        <dbReference type="ARBA" id="ARBA00031312"/>
    </source>
</evidence>
<keyword evidence="12" id="KW-0963">Cytoplasm</keyword>
<evidence type="ECO:0000256" key="17">
    <source>
        <dbReference type="ARBA" id="ARBA00022824"/>
    </source>
</evidence>
<comment type="catalytic activity">
    <reaction evidence="1">
        <text>an N(2)-(1-hydroxy-2-oxoethyl)-2'-deoxyguanosine in DNA + H2O = a 2'-deoxyguanosine in DNA + glycolate + H(+)</text>
        <dbReference type="Rhea" id="RHEA:57296"/>
        <dbReference type="Rhea" id="RHEA-COMP:11367"/>
        <dbReference type="Rhea" id="RHEA-COMP:14857"/>
        <dbReference type="ChEBI" id="CHEBI:15377"/>
        <dbReference type="ChEBI" id="CHEBI:15378"/>
        <dbReference type="ChEBI" id="CHEBI:29805"/>
        <dbReference type="ChEBI" id="CHEBI:85445"/>
        <dbReference type="ChEBI" id="CHEBI:141579"/>
    </reaction>
</comment>
<dbReference type="GO" id="GO:0036524">
    <property type="term" value="F:protein deglycase activity"/>
    <property type="evidence" value="ECO:0007669"/>
    <property type="project" value="UniProtKB-EC"/>
</dbReference>
<evidence type="ECO:0000256" key="27">
    <source>
        <dbReference type="ARBA" id="ARBA00023139"/>
    </source>
</evidence>
<comment type="catalytic activity">
    <reaction evidence="38">
        <text>N(2)-(1-hydroxy-2-oxoethyl)-GMP + H2O = glycolate + GMP + H(+)</text>
        <dbReference type="Rhea" id="RHEA:57304"/>
        <dbReference type="ChEBI" id="CHEBI:15377"/>
        <dbReference type="ChEBI" id="CHEBI:15378"/>
        <dbReference type="ChEBI" id="CHEBI:29805"/>
        <dbReference type="ChEBI" id="CHEBI:58115"/>
        <dbReference type="ChEBI" id="CHEBI:141576"/>
    </reaction>
</comment>
<name>A0A7J7KNQ0_BUGNE</name>
<evidence type="ECO:0000256" key="36">
    <source>
        <dbReference type="ARBA" id="ARBA00047717"/>
    </source>
</evidence>
<comment type="subcellular location">
    <subcellularLocation>
        <location evidence="5">Cell membrane</location>
        <topology evidence="5">Lipid-anchor</topology>
    </subcellularLocation>
    <subcellularLocation>
        <location evidence="8">Cytoplasm</location>
    </subcellularLocation>
    <subcellularLocation>
        <location evidence="6">Endoplasmic reticulum</location>
    </subcellularLocation>
    <subcellularLocation>
        <location evidence="7">Membrane raft</location>
    </subcellularLocation>
    <subcellularLocation>
        <location evidence="4">Mitochondrion</location>
    </subcellularLocation>
    <subcellularLocation>
        <location evidence="3">Nucleus</location>
    </subcellularLocation>
</comment>
<dbReference type="Gene3D" id="3.40.50.880">
    <property type="match status" value="1"/>
</dbReference>
<evidence type="ECO:0000256" key="4">
    <source>
        <dbReference type="ARBA" id="ARBA00004173"/>
    </source>
</evidence>
<dbReference type="SUPFAM" id="SSF52317">
    <property type="entry name" value="Class I glutamine amidotransferase-like"/>
    <property type="match status" value="1"/>
</dbReference>
<evidence type="ECO:0000313" key="54">
    <source>
        <dbReference type="Proteomes" id="UP000593567"/>
    </source>
</evidence>
<dbReference type="GO" id="GO:0006508">
    <property type="term" value="P:proteolysis"/>
    <property type="evidence" value="ECO:0007669"/>
    <property type="project" value="UniProtKB-KW"/>
</dbReference>
<keyword evidence="54" id="KW-1185">Reference proteome</keyword>
<comment type="similarity">
    <text evidence="9">Belongs to the peptidase C56 family.</text>
</comment>
<evidence type="ECO:0000256" key="49">
    <source>
        <dbReference type="ARBA" id="ARBA00049222"/>
    </source>
</evidence>
<evidence type="ECO:0000256" key="3">
    <source>
        <dbReference type="ARBA" id="ARBA00004123"/>
    </source>
</evidence>
<evidence type="ECO:0000256" key="25">
    <source>
        <dbReference type="ARBA" id="ARBA00023128"/>
    </source>
</evidence>
<evidence type="ECO:0000256" key="16">
    <source>
        <dbReference type="ARBA" id="ARBA00022801"/>
    </source>
</evidence>
<evidence type="ECO:0000259" key="52">
    <source>
        <dbReference type="Pfam" id="PF01965"/>
    </source>
</evidence>
<dbReference type="GO" id="GO:0046295">
    <property type="term" value="P:glycolate biosynthetic process"/>
    <property type="evidence" value="ECO:0007669"/>
    <property type="project" value="TreeGrafter"/>
</dbReference>
<evidence type="ECO:0000256" key="45">
    <source>
        <dbReference type="ARBA" id="ARBA00048937"/>
    </source>
</evidence>
<evidence type="ECO:0000256" key="1">
    <source>
        <dbReference type="ARBA" id="ARBA00000456"/>
    </source>
</evidence>